<protein>
    <submittedName>
        <fullName evidence="2">Uncharacterized protein</fullName>
    </submittedName>
</protein>
<feature type="region of interest" description="Disordered" evidence="1">
    <location>
        <begin position="1"/>
        <end position="21"/>
    </location>
</feature>
<reference evidence="2" key="1">
    <citation type="submission" date="2022-08" db="EMBL/GenBank/DDBJ databases">
        <authorList>
            <consortium name="DOE Joint Genome Institute"/>
            <person name="Min B."/>
            <person name="Riley R."/>
            <person name="Sierra-Patev S."/>
            <person name="Naranjo-Ortiz M."/>
            <person name="Looney B."/>
            <person name="Konkel Z."/>
            <person name="Slot J.C."/>
            <person name="Sakamoto Y."/>
            <person name="Steenwyk J.L."/>
            <person name="Rokas A."/>
            <person name="Carro J."/>
            <person name="Camarero S."/>
            <person name="Ferreira P."/>
            <person name="Molpeceres G."/>
            <person name="Ruiz-Duenas F.J."/>
            <person name="Serrano A."/>
            <person name="Henrissat B."/>
            <person name="Drula E."/>
            <person name="Hughes K.W."/>
            <person name="Mata J.L."/>
            <person name="Ishikawa N.K."/>
            <person name="Vargas-Isla R."/>
            <person name="Ushijima S."/>
            <person name="Smith C.A."/>
            <person name="Ahrendt S."/>
            <person name="Andreopoulos W."/>
            <person name="He G."/>
            <person name="Labutti K."/>
            <person name="Lipzen A."/>
            <person name="Ng V."/>
            <person name="Sandor L."/>
            <person name="Barry K."/>
            <person name="Martinez A.T."/>
            <person name="Xiao Y."/>
            <person name="Gibbons J.G."/>
            <person name="Terashima K."/>
            <person name="Hibbett D.S."/>
            <person name="Grigoriev I.V."/>
        </authorList>
    </citation>
    <scope>NUCLEOTIDE SEQUENCE</scope>
    <source>
        <strain evidence="2">TFB7829</strain>
    </source>
</reference>
<feature type="compositionally biased region" description="Pro residues" evidence="1">
    <location>
        <begin position="1"/>
        <end position="16"/>
    </location>
</feature>
<comment type="caution">
    <text evidence="2">The sequence shown here is derived from an EMBL/GenBank/DDBJ whole genome shotgun (WGS) entry which is preliminary data.</text>
</comment>
<dbReference type="AlphaFoldDB" id="A0AA38PPL0"/>
<accession>A0AA38PPL0</accession>
<gene>
    <name evidence="2" type="ORF">F5890DRAFT_1421628</name>
</gene>
<evidence type="ECO:0000256" key="1">
    <source>
        <dbReference type="SAM" id="MobiDB-lite"/>
    </source>
</evidence>
<organism evidence="2 3">
    <name type="scientific">Lentinula detonsa</name>
    <dbReference type="NCBI Taxonomy" id="2804962"/>
    <lineage>
        <taxon>Eukaryota</taxon>
        <taxon>Fungi</taxon>
        <taxon>Dikarya</taxon>
        <taxon>Basidiomycota</taxon>
        <taxon>Agaricomycotina</taxon>
        <taxon>Agaricomycetes</taxon>
        <taxon>Agaricomycetidae</taxon>
        <taxon>Agaricales</taxon>
        <taxon>Marasmiineae</taxon>
        <taxon>Omphalotaceae</taxon>
        <taxon>Lentinula</taxon>
    </lineage>
</organism>
<dbReference type="EMBL" id="MU802416">
    <property type="protein sequence ID" value="KAJ3979251.1"/>
    <property type="molecule type" value="Genomic_DNA"/>
</dbReference>
<evidence type="ECO:0000313" key="2">
    <source>
        <dbReference type="EMBL" id="KAJ3979251.1"/>
    </source>
</evidence>
<proteinExistence type="predicted"/>
<evidence type="ECO:0000313" key="3">
    <source>
        <dbReference type="Proteomes" id="UP001163850"/>
    </source>
</evidence>
<sequence length="241" mass="26853">MPAPPLAAPSQPPYTPPLTGNTAAGASSSLLSLFPEVEAASITAIITHDFRASDLYKLDSRYRDKTERQILSLKGETLELTTNDSAYRDYKSLNAIAIPLSTYFSILVSHAETSGKVSRICMDFFKYNAHLIKIASEYEWSAVIAYHMAFFNKRRREMQEGDYSGWGKVDMELRSEHLYSANRLTSPPKAARRSSPLPSTKLDPCRKFDQGTCPSNPCPFGRPHLCSKCKKSDHGAHKCPN</sequence>
<feature type="region of interest" description="Disordered" evidence="1">
    <location>
        <begin position="184"/>
        <end position="203"/>
    </location>
</feature>
<name>A0AA38PPL0_9AGAR</name>
<dbReference type="Proteomes" id="UP001163850">
    <property type="component" value="Unassembled WGS sequence"/>
</dbReference>